<evidence type="ECO:0000313" key="3">
    <source>
        <dbReference type="Proteomes" id="UP000242791"/>
    </source>
</evidence>
<protein>
    <submittedName>
        <fullName evidence="2">Uncharacterized protein</fullName>
    </submittedName>
</protein>
<dbReference type="VEuPathDB" id="FungiDB:ACJ73_07499"/>
<dbReference type="AlphaFoldDB" id="A0A1J9PXV1"/>
<feature type="compositionally biased region" description="Basic residues" evidence="1">
    <location>
        <begin position="71"/>
        <end position="81"/>
    </location>
</feature>
<accession>A0A1J9PXV1</accession>
<comment type="caution">
    <text evidence="2">The sequence shown here is derived from an EMBL/GenBank/DDBJ whole genome shotgun (WGS) entry which is preliminary data.</text>
</comment>
<name>A0A1J9PXV1_9EURO</name>
<gene>
    <name evidence="2" type="ORF">ACJ73_07499</name>
</gene>
<evidence type="ECO:0000256" key="1">
    <source>
        <dbReference type="SAM" id="MobiDB-lite"/>
    </source>
</evidence>
<feature type="region of interest" description="Disordered" evidence="1">
    <location>
        <begin position="34"/>
        <end position="100"/>
    </location>
</feature>
<organism evidence="2 3">
    <name type="scientific">Blastomyces percursus</name>
    <dbReference type="NCBI Taxonomy" id="1658174"/>
    <lineage>
        <taxon>Eukaryota</taxon>
        <taxon>Fungi</taxon>
        <taxon>Dikarya</taxon>
        <taxon>Ascomycota</taxon>
        <taxon>Pezizomycotina</taxon>
        <taxon>Eurotiomycetes</taxon>
        <taxon>Eurotiomycetidae</taxon>
        <taxon>Onygenales</taxon>
        <taxon>Ajellomycetaceae</taxon>
        <taxon>Blastomyces</taxon>
    </lineage>
</organism>
<evidence type="ECO:0000313" key="2">
    <source>
        <dbReference type="EMBL" id="OJD21160.1"/>
    </source>
</evidence>
<keyword evidence="3" id="KW-1185">Reference proteome</keyword>
<sequence>TFYEQLGLEDLEEVILQRRKDELADGKDLSGLNGIFVEEEEEDSEEISKEGDGWFEINKTSPPRPKEIPKRVRKPRARKEKKSGVKPTIPNGLKAFSETDGENLISRRVKSLPK</sequence>
<dbReference type="Proteomes" id="UP000242791">
    <property type="component" value="Unassembled WGS sequence"/>
</dbReference>
<proteinExistence type="predicted"/>
<reference evidence="2 3" key="1">
    <citation type="submission" date="2015-08" db="EMBL/GenBank/DDBJ databases">
        <title>Emmonsia species relationships and genome sequence.</title>
        <authorList>
            <person name="Cuomo C.A."/>
            <person name="Schwartz I.S."/>
            <person name="Kenyon C."/>
            <person name="De Hoog G.S."/>
            <person name="Govender N.P."/>
            <person name="Botha A."/>
            <person name="Moreno L."/>
            <person name="De Vries M."/>
            <person name="Munoz J.F."/>
            <person name="Stielow J.B."/>
        </authorList>
    </citation>
    <scope>NUCLEOTIDE SEQUENCE [LARGE SCALE GENOMIC DNA]</scope>
    <source>
        <strain evidence="2 3">EI222</strain>
    </source>
</reference>
<dbReference type="EMBL" id="LGTZ01001528">
    <property type="protein sequence ID" value="OJD21160.1"/>
    <property type="molecule type" value="Genomic_DNA"/>
</dbReference>
<feature type="non-terminal residue" evidence="2">
    <location>
        <position position="1"/>
    </location>
</feature>